<proteinExistence type="predicted"/>
<dbReference type="FunFam" id="2.10.25.10:FF:000275">
    <property type="entry name" value="usherin"/>
    <property type="match status" value="1"/>
</dbReference>
<keyword evidence="3" id="KW-0966">Cell projection</keyword>
<gene>
    <name evidence="11" type="ORF">EXN66_Car001944</name>
</gene>
<protein>
    <submittedName>
        <fullName evidence="11">Usherin Usher syndrome type IIa protein Usher syndrome type-2A protein</fullName>
    </submittedName>
</protein>
<evidence type="ECO:0000256" key="5">
    <source>
        <dbReference type="PROSITE-ProRule" id="PRU00460"/>
    </source>
</evidence>
<feature type="domain" description="Fibronectin type-III" evidence="9">
    <location>
        <begin position="2342"/>
        <end position="2439"/>
    </location>
</feature>
<feature type="disulfide bond" evidence="5">
    <location>
        <begin position="502"/>
        <end position="511"/>
    </location>
</feature>
<dbReference type="InterPro" id="IPR036116">
    <property type="entry name" value="FN3_sf"/>
</dbReference>
<dbReference type="InterPro" id="IPR056601">
    <property type="entry name" value="Galaxin_dom"/>
</dbReference>
<dbReference type="Gene3D" id="2.60.40.10">
    <property type="entry name" value="Immunoglobulins"/>
    <property type="match status" value="16"/>
</dbReference>
<dbReference type="Pfam" id="PF00041">
    <property type="entry name" value="fn3"/>
    <property type="match status" value="6"/>
</dbReference>
<dbReference type="FunFam" id="2.60.40.10:FF:001176">
    <property type="entry name" value="Usherin"/>
    <property type="match status" value="1"/>
</dbReference>
<dbReference type="InterPro" id="IPR008211">
    <property type="entry name" value="Laminin_N"/>
</dbReference>
<keyword evidence="4 5" id="KW-0424">Laminin EGF-like domain</keyword>
<feature type="domain" description="Fibronectin type-III" evidence="9">
    <location>
        <begin position="2925"/>
        <end position="3036"/>
    </location>
</feature>
<dbReference type="InterPro" id="IPR050713">
    <property type="entry name" value="RTP_Phos/Ushers"/>
</dbReference>
<dbReference type="Proteomes" id="UP000503349">
    <property type="component" value="Chromosome 2"/>
</dbReference>
<dbReference type="Gene3D" id="2.60.120.200">
    <property type="match status" value="3"/>
</dbReference>
<feature type="domain" description="Fibronectin type-III" evidence="9">
    <location>
        <begin position="868"/>
        <end position="967"/>
    </location>
</feature>
<feature type="domain" description="Fibronectin type-III" evidence="9">
    <location>
        <begin position="2676"/>
        <end position="2778"/>
    </location>
</feature>
<feature type="compositionally biased region" description="Basic residues" evidence="6">
    <location>
        <begin position="56"/>
        <end position="67"/>
    </location>
</feature>
<feature type="domain" description="Fibronectin type-III" evidence="9">
    <location>
        <begin position="775"/>
        <end position="867"/>
    </location>
</feature>
<dbReference type="InterPro" id="IPR003961">
    <property type="entry name" value="FN3_dom"/>
</dbReference>
<evidence type="ECO:0000259" key="8">
    <source>
        <dbReference type="PROSITE" id="PS50027"/>
    </source>
</evidence>
<evidence type="ECO:0000259" key="10">
    <source>
        <dbReference type="PROSITE" id="PS51117"/>
    </source>
</evidence>
<dbReference type="FunFam" id="2.60.40.10:FF:000819">
    <property type="entry name" value="Usherin"/>
    <property type="match status" value="1"/>
</dbReference>
<feature type="domain" description="Laminin EGF-like" evidence="8">
    <location>
        <begin position="469"/>
        <end position="534"/>
    </location>
</feature>
<evidence type="ECO:0000313" key="12">
    <source>
        <dbReference type="Proteomes" id="UP000503349"/>
    </source>
</evidence>
<feature type="domain" description="Fibronectin type-III" evidence="9">
    <location>
        <begin position="1807"/>
        <end position="1912"/>
    </location>
</feature>
<keyword evidence="12" id="KW-1185">Reference proteome</keyword>
<feature type="domain" description="Fibronectin type-III" evidence="9">
    <location>
        <begin position="3135"/>
        <end position="3225"/>
    </location>
</feature>
<dbReference type="InterPro" id="IPR013783">
    <property type="entry name" value="Ig-like_fold"/>
</dbReference>
<evidence type="ECO:0000256" key="1">
    <source>
        <dbReference type="ARBA" id="ARBA00004316"/>
    </source>
</evidence>
<evidence type="ECO:0000256" key="6">
    <source>
        <dbReference type="SAM" id="MobiDB-lite"/>
    </source>
</evidence>
<dbReference type="PROSITE" id="PS01248">
    <property type="entry name" value="EGF_LAM_1"/>
    <property type="match status" value="1"/>
</dbReference>
<dbReference type="CDD" id="cd00110">
    <property type="entry name" value="LamG"/>
    <property type="match status" value="2"/>
</dbReference>
<evidence type="ECO:0000256" key="4">
    <source>
        <dbReference type="ARBA" id="ARBA00023292"/>
    </source>
</evidence>
<dbReference type="PROSITE" id="PS51117">
    <property type="entry name" value="LAMININ_NTER"/>
    <property type="match status" value="1"/>
</dbReference>
<dbReference type="PROSITE" id="PS50027">
    <property type="entry name" value="EGF_LAM_2"/>
    <property type="match status" value="2"/>
</dbReference>
<feature type="domain" description="Fibronectin type-III" evidence="9">
    <location>
        <begin position="3040"/>
        <end position="3131"/>
    </location>
</feature>
<dbReference type="Gene3D" id="2.10.25.10">
    <property type="entry name" value="Laminin"/>
    <property type="match status" value="1"/>
</dbReference>
<feature type="region of interest" description="Disordered" evidence="6">
    <location>
        <begin position="2326"/>
        <end position="2350"/>
    </location>
</feature>
<dbReference type="Pfam" id="PF00053">
    <property type="entry name" value="EGF_laminin"/>
    <property type="match status" value="4"/>
</dbReference>
<dbReference type="Gene3D" id="2.60.120.260">
    <property type="entry name" value="Galactose-binding domain-like"/>
    <property type="match status" value="1"/>
</dbReference>
<dbReference type="Gene3D" id="2.170.300.10">
    <property type="entry name" value="Tie2 ligand-binding domain superfamily"/>
    <property type="match status" value="1"/>
</dbReference>
<comment type="subcellular location">
    <subcellularLocation>
        <location evidence="1">Cell projection</location>
    </subcellularLocation>
</comment>
<feature type="domain" description="Fibronectin type-III" evidence="9">
    <location>
        <begin position="2581"/>
        <end position="2675"/>
    </location>
</feature>
<feature type="domain" description="Laminin G" evidence="7">
    <location>
        <begin position="1361"/>
        <end position="1550"/>
    </location>
</feature>
<evidence type="ECO:0000256" key="2">
    <source>
        <dbReference type="ARBA" id="ARBA00023157"/>
    </source>
</evidence>
<feature type="domain" description="Laminin G" evidence="7">
    <location>
        <begin position="1555"/>
        <end position="1741"/>
    </location>
</feature>
<keyword evidence="2 5" id="KW-1015">Disulfide bond</keyword>
<feature type="compositionally biased region" description="Basic and acidic residues" evidence="6">
    <location>
        <begin position="1"/>
        <end position="40"/>
    </location>
</feature>
<comment type="caution">
    <text evidence="5">Lacks conserved residue(s) required for the propagation of feature annotation.</text>
</comment>
<dbReference type="InterPro" id="IPR002049">
    <property type="entry name" value="LE_dom"/>
</dbReference>
<dbReference type="SUPFAM" id="SSF49899">
    <property type="entry name" value="Concanavalin A-like lectins/glucanases"/>
    <property type="match status" value="3"/>
</dbReference>
<evidence type="ECO:0000259" key="9">
    <source>
        <dbReference type="PROSITE" id="PS50853"/>
    </source>
</evidence>
<dbReference type="CDD" id="cd00063">
    <property type="entry name" value="FN3"/>
    <property type="match status" value="15"/>
</dbReference>
<evidence type="ECO:0000256" key="3">
    <source>
        <dbReference type="ARBA" id="ARBA00023273"/>
    </source>
</evidence>
<dbReference type="SMART" id="SM00282">
    <property type="entry name" value="LamG"/>
    <property type="match status" value="2"/>
</dbReference>
<dbReference type="SUPFAM" id="SSF57196">
    <property type="entry name" value="EGF/Laminin"/>
    <property type="match status" value="2"/>
</dbReference>
<sequence length="3521" mass="383360">MRERDRKGDERWKSSTEREEKIEVVMKNTERAKENEERKPKTGKKRKVKESNDLLRRRKDKARTKKGKKDEERERDFSKTRTVTFISGPTVCFPNTGFGDGVHDKCASVFLNGLEEDGTPFDTQPLTARLVDISEDAAMWVGLSSNGSNQFTGWMQDIRFYPATLTNREIVELYSGVLPTLHTQSECRCPPSHPRVHPLVERYCIPNAVEDTTNDRVLRLNLNTHPLSYINDQDMGTTWISKTMTTHELDEGINITVDLVNGQYQVFYVIVQFNGLLPESVRIQKRTLGLTGLENGTATGQPWLDWQYMARDCSVFEMQNNGPLVRPDSVNCLQLPSNVPLSGGNITFSLLSPQPYPRPGYNDFYTTPALQEMVRATQVRIHLSGQYHSRVAEVNQRHRYYAIKEITIGGRCECHGHADHCDTSVTPYRCLCLPESHTEGTSCQRCAPLYNDKPFRSGDQLQPLNCRQCQCNGHALSCHYDLRADDQPDEHYRGGGGVCDGCMHNTTGKNCELCASGFFRLEESDPASADVCRPCDCNTAGTANGSGACAQVGGQCQCKAAVTGRRCADCLPGWYGLKASNPNGCIACNCSHVGVIGSSTGAVSRCNQDTGQCQCKPNVTAYSVNLRGGSVSVSLVWEGAAVLHVAAVLTVCDLMDLVRLVTAHGKELCPGQTVTLTQDSVCWGCPRAVSHVSVTPEGQWWEQSVTALRDSVFASPHAMERTAVAADLIRVYVQTVTAIPRERLSGVVKARADSACAPILRWVGGAATSVGTCSLDSTLAWAGFALSYSSIHLSWHPPDAPYSNTLNYTLIRDGQSVHSIHRYHPFSNESFTDTGLVPYTNYSYWLITANVAGATTSATASCQTLGAPPVAEQLHLNLVGRPSPTTASFNWSTPRNDTGPVERFVLSSSESFSGAEPVVHYTGLSTEAVASGLKPFTQYTVVLEACSSGGCASTPPLSLLTASAPPQNQSPPRVTATGPHALHATWEPPSVITRYEVFLRGPEETPVEKKVFSSTGWLDQAQLTNMSGVSPPERSTLVSGLQAFSTYQLRVVSSNMAGSVTSGWTTARTTEGVPEFIAPPEVSALSSSSLNVTWSTAEGQGVIARGQVSEYWVNLITEQTRNPYAPPVVSQVVKRVGPSSQPVYIAKGLKPYHVYNFTLTLCTKMGCVTSLPSTGRTLPAAPTGLSPPFLQSVNETTIQIDWDPPAQLNGPHPLYQVERTDVSLSDPKVPVVRGTRFSGNGYYQFPSDTLPVNTDFTGGRFSSPLCSSFIKGNGSDNHFQTGSILDHQCVGSPQTIALLQPSILIASSTDNYSRRSAWNSEQIKAKLDYELSEQYNYARIWASSSDEVSLELYLVGDVRRNALAHLFSVVFLALNDLTNQTKEFLQKTLSPDGLLLCAFSPGDHEEFLAIQMKNGRPYFLFDPQGSAVAVSAQGDGGRSYNDGQWHSIVATRRRDVGTIVVDSQHRGSAAASSSSTIIGENTGVFIGGMPEDFHLLRKDSGDAQLVQQGFSGCLRDISFKMADSPTEDWKPLDWEKAIKKVAVYESWEGCPVQTQNGAHFLGHGYLELSRGVFRGGRDFDISMDFRTDQLNALLLFTYNTQTEDYMLVELEAGLLSFILVSDGHVTELSMWVGLSYCDGDWKQFSLVKRGSLISAAVNDWAEETSGVGGPVELRVDSPFYLGGVPAGLVHPALHGRSHKHGFGGCIRGLTVRSDETNPPVRQSVNLSAASRRSVRVYLDGCPIGESRYHCRGNDSVLVYSGRKTQANDDGLQPFTEYLYRFVALAEGGWAAGPWQRGRTRGKVPTSLPPPTNVRSLNGYSVKVSWTPPAGDFRGLIDRYELKAYNRDHPKEVPVKASYLANGSFTGVLSGLTPSTRYVVTVSACSPIGCTESLHSDGGDDNDLRSSLTTPEEDPMEELQSTSSITTTKWSTGAKKDNTTSLVNKRLATYSSHVVILSACTSAGCTNSSQATLLTSQLPPGPLLAPNLTLLDSRTILVEWSRPSLVNGILEFYSIFLSRDGAEPVLVYNSSELFEDHTLRNLTPGTVYTIAVAARTEESTPENVPAPLVTPLSSHELNVSWTSPDKPNGERSTNTWNKTCTYVHAHLLYNVYVWMFKSKCSLTNQTRVVIRIPHTLHTVLRYLNRPKQTQGVITSYGLWLDGVLLNFSSSQRHFVVDGLSPWSRHILRLQACTARGCGRGPMVEMRTLEAAPEGPVLLKLTNQSSRSVRARWTVPPRPNGNLSYTLHYQSEGGDGLFDGSAAAGGWLSVTDLRPFTNYSFRIRGCNTQGCVESLPLSVMTPPAEYGYHRGVGTDFLTVTVCYRAPLEKRGSPERTGSEQSPDGLSPPTMAHATSASLNVSWSAPLHSNAPGQLHYSLQMRTSPQRPVTRLVENATDIFSYNVEGLSPYTQYLFRVVVSHAHGQTAGPWATLLTTEDSPGPVDSLTVSGLHPRSVTISWAPPSQSNGIITNYTLYLHPKPSSVSSMSTAFNSGLGPNPSPVPGTERVYHHLGHTLHPPSSLATPGLGHMSMSSFERSANRSLNTLQGAVPDLFFKPISNLSPEDKDYSLVSNTSHGTGSLSVQPTEPSISGVSPGRFMHNPGYDGTSSNTEHFKKQNPSSSFGEVSNLGSVTVPGNSTSHTFLDLLPYHNYSLQVEACNSVGCSMSAMSPQFRTLPAPPEGVPAPHLYSDTPTSVLLSWGAPEWSNGPLERWLIERRLAGTKQVSTVGYLLPEPPPLSFLDSSSALSPWTSYQYRLVLQNQAGNTTGPWANITTRPSRPAGLSPPKVKVLGPESLQHGACARVHARVCVLVLCFKCDERNLPLKSKSAYVSPHQTSDHCNAAHSQVTWSPPLIPNGEIHGYEICLPEPHIFYNAGDSSALNVTITDLVPYTNYSISVLACSNGGGYVGGCTESLPTPASTLPTSPQGLGPLSAVAVSESFLAISWQPPTRPNGPNVRYKLLRRKTHQPLAIATVPTVTASSPPHSEDLHRWLHVYSGTKLFYQDKGLSRFTRYEYQLVVSNDVGYSSGEIVTAGTMAGIPRHPPSLSAHAVNHTAVHINWTQPSLHDLQGEVESFFLKVESPLSSQILNLPAEVLSIVMSHLWPSTTYLVSLKVSNGAHNTTEAAVNVTTKDGEPDGMSAPEVVPVNSSAVRVLWFPPLRPNGAVTGYYIYVNERLHGSVDNSSGSYLLGELLPFTVYRIQVEVCTVYACVRSNATQTTTVEDLPADLATPHAQVLSPRVVRLDWSHPGRPNGIMLGFELLRRTLRPCGVGSAEVEESGSADGLRFRCSYLQCPASHGVCETLCFNPHKQVCCSGSLYTKKPHHHCCEGSYLSWTNSSSPVCCNGKLLPPLLDHQCCGGHYVHVKPNEYCCPDHLQGRVSVGLGDSCCGGVPYSRKFGQLCCGGSLHDGYGAQCCGGRIVDDTRVCCGDAEKGEVHAYNPAQQAPSKRSRTNLNIPFHRLSVKSLAVPGCYLNAPCRAIIRARDENGCDDAKRKKEEGEEKVIIKYVFQGHSDHLLEGNYPSS</sequence>
<reference evidence="12" key="2">
    <citation type="submission" date="2019-02" db="EMBL/GenBank/DDBJ databases">
        <title>Opniocepnalus argus Var Kimnra genome.</title>
        <authorList>
            <person name="Zhou C."/>
            <person name="Xiao S."/>
        </authorList>
    </citation>
    <scope>NUCLEOTIDE SEQUENCE [LARGE SCALE GENOMIC DNA]</scope>
</reference>
<feature type="domain" description="Laminin EGF-like" evidence="8">
    <location>
        <begin position="535"/>
        <end position="587"/>
    </location>
</feature>
<evidence type="ECO:0000313" key="11">
    <source>
        <dbReference type="EMBL" id="KAF3686272.1"/>
    </source>
</evidence>
<dbReference type="Pfam" id="PF00055">
    <property type="entry name" value="Laminin_N"/>
    <property type="match status" value="1"/>
</dbReference>
<feature type="domain" description="Fibronectin type-III" evidence="9">
    <location>
        <begin position="968"/>
        <end position="1076"/>
    </location>
</feature>
<dbReference type="PROSITE" id="PS50853">
    <property type="entry name" value="FN3"/>
    <property type="match status" value="14"/>
</dbReference>
<dbReference type="SMART" id="SM00136">
    <property type="entry name" value="LamNT"/>
    <property type="match status" value="1"/>
</dbReference>
<dbReference type="SUPFAM" id="SSF49265">
    <property type="entry name" value="Fibronectin type III"/>
    <property type="match status" value="11"/>
</dbReference>
<accession>A0A6G1P7R8</accession>
<dbReference type="PANTHER" id="PTHR46957">
    <property type="entry name" value="CYTOKINE RECEPTOR"/>
    <property type="match status" value="1"/>
</dbReference>
<dbReference type="PROSITE" id="PS50025">
    <property type="entry name" value="LAM_G_DOMAIN"/>
    <property type="match status" value="2"/>
</dbReference>
<evidence type="ECO:0000259" key="7">
    <source>
        <dbReference type="PROSITE" id="PS50025"/>
    </source>
</evidence>
<dbReference type="Pfam" id="PF02210">
    <property type="entry name" value="Laminin_G_2"/>
    <property type="match status" value="2"/>
</dbReference>
<feature type="region of interest" description="Disordered" evidence="6">
    <location>
        <begin position="1891"/>
        <end position="1923"/>
    </location>
</feature>
<feature type="domain" description="Fibronectin type-III" evidence="9">
    <location>
        <begin position="2210"/>
        <end position="2302"/>
    </location>
</feature>
<feature type="domain" description="Laminin N-terminal" evidence="10">
    <location>
        <begin position="156"/>
        <end position="411"/>
    </location>
</feature>
<dbReference type="EMBL" id="CM015713">
    <property type="protein sequence ID" value="KAF3686272.1"/>
    <property type="molecule type" value="Genomic_DNA"/>
</dbReference>
<dbReference type="InterPro" id="IPR013320">
    <property type="entry name" value="ConA-like_dom_sf"/>
</dbReference>
<dbReference type="CDD" id="cd00055">
    <property type="entry name" value="EGF_Lam"/>
    <property type="match status" value="4"/>
</dbReference>
<feature type="disulfide bond" evidence="5">
    <location>
        <begin position="558"/>
        <end position="567"/>
    </location>
</feature>
<reference evidence="11 12" key="1">
    <citation type="submission" date="2019-02" db="EMBL/GenBank/DDBJ databases">
        <title>Opniocepnalus argus genome.</title>
        <authorList>
            <person name="Zhou C."/>
            <person name="Xiao S."/>
        </authorList>
    </citation>
    <scope>NUCLEOTIDE SEQUENCE [LARGE SCALE GENOMIC DNA]</scope>
    <source>
        <strain evidence="11">OARG1902GOOAL</strain>
        <tissue evidence="11">Muscle</tissue>
    </source>
</reference>
<feature type="domain" description="Fibronectin type-III" evidence="9">
    <location>
        <begin position="1978"/>
        <end position="2076"/>
    </location>
</feature>
<dbReference type="SMART" id="SM00060">
    <property type="entry name" value="FN3"/>
    <property type="match status" value="16"/>
</dbReference>
<name>A0A6G1P7R8_CHAAH</name>
<feature type="region of interest" description="Disordered" evidence="6">
    <location>
        <begin position="1"/>
        <end position="77"/>
    </location>
</feature>
<feature type="compositionally biased region" description="Basic and acidic residues" evidence="6">
    <location>
        <begin position="68"/>
        <end position="77"/>
    </location>
</feature>
<feature type="compositionally biased region" description="Basic and acidic residues" evidence="6">
    <location>
        <begin position="2326"/>
        <end position="2335"/>
    </location>
</feature>
<organism evidence="11 12">
    <name type="scientific">Channa argus</name>
    <name type="common">Northern snakehead</name>
    <name type="synonym">Ophicephalus argus</name>
    <dbReference type="NCBI Taxonomy" id="215402"/>
    <lineage>
        <taxon>Eukaryota</taxon>
        <taxon>Metazoa</taxon>
        <taxon>Chordata</taxon>
        <taxon>Craniata</taxon>
        <taxon>Vertebrata</taxon>
        <taxon>Euteleostomi</taxon>
        <taxon>Actinopterygii</taxon>
        <taxon>Neopterygii</taxon>
        <taxon>Teleostei</taxon>
        <taxon>Neoteleostei</taxon>
        <taxon>Acanthomorphata</taxon>
        <taxon>Anabantaria</taxon>
        <taxon>Anabantiformes</taxon>
        <taxon>Channoidei</taxon>
        <taxon>Channidae</taxon>
        <taxon>Channa</taxon>
    </lineage>
</organism>
<feature type="domain" description="Fibronectin type-III" evidence="9">
    <location>
        <begin position="1078"/>
        <end position="1183"/>
    </location>
</feature>
<dbReference type="PANTHER" id="PTHR46957:SF7">
    <property type="entry name" value="USHERIN"/>
    <property type="match status" value="1"/>
</dbReference>
<dbReference type="GO" id="GO:0042995">
    <property type="term" value="C:cell projection"/>
    <property type="evidence" value="ECO:0007669"/>
    <property type="project" value="UniProtKB-SubCell"/>
</dbReference>
<dbReference type="FunFam" id="2.60.120.200:FF:000126">
    <property type="entry name" value="usherin"/>
    <property type="match status" value="1"/>
</dbReference>
<feature type="compositionally biased region" description="Basic and acidic residues" evidence="6">
    <location>
        <begin position="1893"/>
        <end position="1903"/>
    </location>
</feature>
<dbReference type="InterPro" id="IPR001791">
    <property type="entry name" value="Laminin_G"/>
</dbReference>
<dbReference type="SMART" id="SM00180">
    <property type="entry name" value="EGF_Lam"/>
    <property type="match status" value="4"/>
</dbReference>
<feature type="domain" description="Fibronectin type-III" evidence="9">
    <location>
        <begin position="2826"/>
        <end position="2921"/>
    </location>
</feature>
<dbReference type="Pfam" id="PF24748">
    <property type="entry name" value="Galaxin_repeat"/>
    <property type="match status" value="1"/>
</dbReference>